<protein>
    <submittedName>
        <fullName evidence="2">Uncharacterized protein</fullName>
    </submittedName>
</protein>
<keyword evidence="1" id="KW-0472">Membrane</keyword>
<keyword evidence="1" id="KW-0812">Transmembrane</keyword>
<keyword evidence="1" id="KW-1133">Transmembrane helix</keyword>
<accession>A0A0V8JG43</accession>
<dbReference type="RefSeq" id="WP_061971355.1">
    <property type="nucleotide sequence ID" value="NZ_FMAV01000001.1"/>
</dbReference>
<gene>
    <name evidence="2" type="ORF">AS030_10470</name>
</gene>
<evidence type="ECO:0000256" key="1">
    <source>
        <dbReference type="SAM" id="Phobius"/>
    </source>
</evidence>
<dbReference type="OrthoDB" id="9894960at2"/>
<proteinExistence type="predicted"/>
<reference evidence="2 3" key="1">
    <citation type="journal article" date="2014" name="Antonie Van Leeuwenhoek">
        <title>Fictibacillus enclensis sp. nov., isolated from marine sediment.</title>
        <authorList>
            <person name="Dastager S.G."/>
            <person name="Mawlankar R."/>
            <person name="Srinivasan K."/>
            <person name="Tang S.K."/>
            <person name="Lee J.C."/>
            <person name="Ramana V.V."/>
            <person name="Shouche Y.S."/>
        </authorList>
    </citation>
    <scope>NUCLEOTIDE SEQUENCE [LARGE SCALE GENOMIC DNA]</scope>
    <source>
        <strain evidence="2 3">NIO-1003</strain>
    </source>
</reference>
<sequence>MNGDPIEFILTWVAYITLAFLVCRVLWELFAFIWIVILQKKDYDRFLFWIKPKLKRKLNKKKKRKKL</sequence>
<organism evidence="2 3">
    <name type="scientific">Fictibacillus enclensis</name>
    <dbReference type="NCBI Taxonomy" id="1017270"/>
    <lineage>
        <taxon>Bacteria</taxon>
        <taxon>Bacillati</taxon>
        <taxon>Bacillota</taxon>
        <taxon>Bacilli</taxon>
        <taxon>Bacillales</taxon>
        <taxon>Fictibacillaceae</taxon>
        <taxon>Fictibacillus</taxon>
    </lineage>
</organism>
<feature type="transmembrane region" description="Helical" evidence="1">
    <location>
        <begin position="12"/>
        <end position="37"/>
    </location>
</feature>
<dbReference type="Proteomes" id="UP000054099">
    <property type="component" value="Unassembled WGS sequence"/>
</dbReference>
<name>A0A0V8JG43_9BACL</name>
<dbReference type="AlphaFoldDB" id="A0A0V8JG43"/>
<evidence type="ECO:0000313" key="3">
    <source>
        <dbReference type="Proteomes" id="UP000054099"/>
    </source>
</evidence>
<evidence type="ECO:0000313" key="2">
    <source>
        <dbReference type="EMBL" id="KSU85881.1"/>
    </source>
</evidence>
<keyword evidence="3" id="KW-1185">Reference proteome</keyword>
<comment type="caution">
    <text evidence="2">The sequence shown here is derived from an EMBL/GenBank/DDBJ whole genome shotgun (WGS) entry which is preliminary data.</text>
</comment>
<dbReference type="EMBL" id="LNQN01000001">
    <property type="protein sequence ID" value="KSU85881.1"/>
    <property type="molecule type" value="Genomic_DNA"/>
</dbReference>